<dbReference type="GO" id="GO:1990904">
    <property type="term" value="C:ribonucleoprotein complex"/>
    <property type="evidence" value="ECO:0007669"/>
    <property type="project" value="UniProtKB-ARBA"/>
</dbReference>
<protein>
    <recommendedName>
        <fullName evidence="11">ATP-dependent RNA helicase</fullName>
    </recommendedName>
</protein>
<dbReference type="Pfam" id="PF05773">
    <property type="entry name" value="RWD"/>
    <property type="match status" value="1"/>
</dbReference>
<dbReference type="PROSITE" id="PS00690">
    <property type="entry name" value="DEAH_ATP_HELICASE"/>
    <property type="match status" value="1"/>
</dbReference>
<dbReference type="InterPro" id="IPR001650">
    <property type="entry name" value="Helicase_C-like"/>
</dbReference>
<feature type="compositionally biased region" description="Low complexity" evidence="5">
    <location>
        <begin position="30"/>
        <end position="50"/>
    </location>
</feature>
<dbReference type="SUPFAM" id="SSF52540">
    <property type="entry name" value="P-loop containing nucleoside triphosphate hydrolases"/>
    <property type="match status" value="1"/>
</dbReference>
<evidence type="ECO:0000256" key="4">
    <source>
        <dbReference type="ARBA" id="ARBA00022840"/>
    </source>
</evidence>
<dbReference type="HOGENOM" id="CLU_001832_4_0_1"/>
<dbReference type="GO" id="GO:0005634">
    <property type="term" value="C:nucleus"/>
    <property type="evidence" value="ECO:0007669"/>
    <property type="project" value="UniProtKB-ARBA"/>
</dbReference>
<name>K0KY86_WICCF</name>
<gene>
    <name evidence="9" type="ORF">BN7_6646</name>
</gene>
<evidence type="ECO:0000259" key="7">
    <source>
        <dbReference type="PROSITE" id="PS51192"/>
    </source>
</evidence>
<keyword evidence="3" id="KW-0347">Helicase</keyword>
<dbReference type="InterPro" id="IPR002464">
    <property type="entry name" value="DNA/RNA_helicase_DEAH_CS"/>
</dbReference>
<dbReference type="EMBL" id="CAIF01000301">
    <property type="protein sequence ID" value="CCH47037.1"/>
    <property type="molecule type" value="Genomic_DNA"/>
</dbReference>
<evidence type="ECO:0008006" key="11">
    <source>
        <dbReference type="Google" id="ProtNLM"/>
    </source>
</evidence>
<evidence type="ECO:0000313" key="10">
    <source>
        <dbReference type="Proteomes" id="UP000009328"/>
    </source>
</evidence>
<proteinExistence type="predicted"/>
<dbReference type="Pfam" id="PF24385">
    <property type="entry name" value="DSRM_DHX29"/>
    <property type="match status" value="1"/>
</dbReference>
<feature type="domain" description="Helicase ATP-binding" evidence="7">
    <location>
        <begin position="587"/>
        <end position="753"/>
    </location>
</feature>
<dbReference type="SUPFAM" id="SSF54495">
    <property type="entry name" value="UBC-like"/>
    <property type="match status" value="1"/>
</dbReference>
<dbReference type="Gene3D" id="3.40.50.300">
    <property type="entry name" value="P-loop containing nucleotide triphosphate hydrolases"/>
    <property type="match status" value="2"/>
</dbReference>
<dbReference type="InterPro" id="IPR056328">
    <property type="entry name" value="DSRM_DHX29"/>
</dbReference>
<dbReference type="Pfam" id="PF00270">
    <property type="entry name" value="DEAD"/>
    <property type="match status" value="1"/>
</dbReference>
<dbReference type="CDD" id="cd17917">
    <property type="entry name" value="DEXHc_RHA-like"/>
    <property type="match status" value="1"/>
</dbReference>
<dbReference type="InterPro" id="IPR007502">
    <property type="entry name" value="Helicase-assoc_dom"/>
</dbReference>
<dbReference type="InterPro" id="IPR006575">
    <property type="entry name" value="RWD_dom"/>
</dbReference>
<evidence type="ECO:0000256" key="1">
    <source>
        <dbReference type="ARBA" id="ARBA00022741"/>
    </source>
</evidence>
<feature type="domain" description="RWD" evidence="6">
    <location>
        <begin position="413"/>
        <end position="511"/>
    </location>
</feature>
<evidence type="ECO:0000256" key="3">
    <source>
        <dbReference type="ARBA" id="ARBA00022806"/>
    </source>
</evidence>
<organism evidence="9 10">
    <name type="scientific">Wickerhamomyces ciferrii (strain ATCC 14091 / BCRC 22168 / CBS 111 / JCM 3599 / NBRC 0793 / NRRL Y-1031 F-60-10)</name>
    <name type="common">Yeast</name>
    <name type="synonym">Pichia ciferrii</name>
    <dbReference type="NCBI Taxonomy" id="1206466"/>
    <lineage>
        <taxon>Eukaryota</taxon>
        <taxon>Fungi</taxon>
        <taxon>Dikarya</taxon>
        <taxon>Ascomycota</taxon>
        <taxon>Saccharomycotina</taxon>
        <taxon>Saccharomycetes</taxon>
        <taxon>Phaffomycetales</taxon>
        <taxon>Wickerhamomycetaceae</taxon>
        <taxon>Wickerhamomyces</taxon>
    </lineage>
</organism>
<dbReference type="InterPro" id="IPR027417">
    <property type="entry name" value="P-loop_NTPase"/>
</dbReference>
<accession>K0KY86</accession>
<feature type="compositionally biased region" description="Low complexity" evidence="5">
    <location>
        <begin position="219"/>
        <end position="235"/>
    </location>
</feature>
<reference evidence="9 10" key="1">
    <citation type="journal article" date="2012" name="Eukaryot. Cell">
        <title>Draft genome sequence of Wickerhamomyces ciferrii NRRL Y-1031 F-60-10.</title>
        <authorList>
            <person name="Schneider J."/>
            <person name="Andrea H."/>
            <person name="Blom J."/>
            <person name="Jaenicke S."/>
            <person name="Ruckert C."/>
            <person name="Schorsch C."/>
            <person name="Szczepanowski R."/>
            <person name="Farwick M."/>
            <person name="Goesmann A."/>
            <person name="Puhler A."/>
            <person name="Schaffer S."/>
            <person name="Tauch A."/>
            <person name="Kohler T."/>
            <person name="Brinkrolf K."/>
        </authorList>
    </citation>
    <scope>NUCLEOTIDE SEQUENCE [LARGE SCALE GENOMIC DNA]</scope>
    <source>
        <strain evidence="10">ATCC 14091 / BCRC 22168 / CBS 111 / JCM 3599 / NBRC 0793 / NRRL Y-1031 F-60-10</strain>
    </source>
</reference>
<keyword evidence="4" id="KW-0067">ATP-binding</keyword>
<dbReference type="Pfam" id="PF00271">
    <property type="entry name" value="Helicase_C"/>
    <property type="match status" value="1"/>
</dbReference>
<dbReference type="SMART" id="SM00490">
    <property type="entry name" value="HELICc"/>
    <property type="match status" value="1"/>
</dbReference>
<dbReference type="InterPro" id="IPR059023">
    <property type="entry name" value="RNA_hel_CTD"/>
</dbReference>
<dbReference type="Gene3D" id="1.20.120.1080">
    <property type="match status" value="1"/>
</dbReference>
<dbReference type="CDD" id="cd23827">
    <property type="entry name" value="RWD_YLR419W-like"/>
    <property type="match status" value="1"/>
</dbReference>
<feature type="region of interest" description="Disordered" evidence="5">
    <location>
        <begin position="219"/>
        <end position="245"/>
    </location>
</feature>
<dbReference type="PANTHER" id="PTHR18934:SF267">
    <property type="entry name" value="ATP-DEPENDENT RNA HELICASE YLR419W-RELATED"/>
    <property type="match status" value="1"/>
</dbReference>
<dbReference type="InParanoid" id="K0KY86"/>
<evidence type="ECO:0000313" key="9">
    <source>
        <dbReference type="EMBL" id="CCH47037.1"/>
    </source>
</evidence>
<dbReference type="SMART" id="SM00487">
    <property type="entry name" value="DEXDc"/>
    <property type="match status" value="1"/>
</dbReference>
<evidence type="ECO:0000259" key="6">
    <source>
        <dbReference type="PROSITE" id="PS50908"/>
    </source>
</evidence>
<dbReference type="InterPro" id="IPR014001">
    <property type="entry name" value="Helicase_ATP-bd"/>
</dbReference>
<dbReference type="Pfam" id="PF26026">
    <property type="entry name" value="RNA_hel_CTD"/>
    <property type="match status" value="1"/>
</dbReference>
<evidence type="ECO:0000259" key="8">
    <source>
        <dbReference type="PROSITE" id="PS51194"/>
    </source>
</evidence>
<dbReference type="Proteomes" id="UP000009328">
    <property type="component" value="Unassembled WGS sequence"/>
</dbReference>
<keyword evidence="2" id="KW-0378">Hydrolase</keyword>
<dbReference type="GO" id="GO:0016787">
    <property type="term" value="F:hydrolase activity"/>
    <property type="evidence" value="ECO:0007669"/>
    <property type="project" value="UniProtKB-KW"/>
</dbReference>
<evidence type="ECO:0000256" key="2">
    <source>
        <dbReference type="ARBA" id="ARBA00022801"/>
    </source>
</evidence>
<dbReference type="GO" id="GO:0004386">
    <property type="term" value="F:helicase activity"/>
    <property type="evidence" value="ECO:0007669"/>
    <property type="project" value="UniProtKB-KW"/>
</dbReference>
<keyword evidence="10" id="KW-1185">Reference proteome</keyword>
<dbReference type="PROSITE" id="PS51194">
    <property type="entry name" value="HELICASE_CTER"/>
    <property type="match status" value="1"/>
</dbReference>
<sequence length="1398" mass="157594">MAKKTPKLKPSKEATPPPDPKAKGKKTNDKAANGNGKSNNVSNSQSQTTDRPASTNRPSSGKTPISLLHEHAQRSKWEKVQYDMMKVKDGFVATAILQWKDPKANEMIDVKVRHDLPAKETPIEARYFAATAALHRVCFNKNLQMVLPREFKDTWGQLESERKTVLKDNKDKHDRLYTNDPFKVFIEDRKNKESKSKEREIRLNNEAKVKKTPIVLTSIKPSTTSKPSKNSQSSIHKSTNRSEGKIAKPIHRKAVTFPKKVWDNAVSFGFTVQQRELIQKIIKSHIQWKKASNTETSTKQLLLNIGFRASHVEESLQYQDPLSFLLFNVPEDDLPAYFHDVSSSNDSVTIADKNESLVRKVMDFGVGRPEAIVSLKENDQNVSNAIISLTSNLVNYKYDGELDPIESQELWEEEISSLTSIFEPQDIKIIDDGTVQMNLNDILCLKIFKSPSYPNDLAGFIVTTKDENHKIPNYVKNNLVRSLAQYSIENLLGMSYIYSLVDWLKENMAKIIENPGPLIKPKAESTTVDDLNIDDQKTTKQRRSFRSNPDTTYIKNDYEKRTQSSEFKSMVKSRTNLPAWDVQKQLIETVKSNQVSLITGETGSGKSTQLVQFLLDDLYAKGDYKTQIFCTQPRRISAIGLAERVSEERATTCGEEVGYIIRGANKSSRNTRIKFLTTGILVKFLQNGDEFLNNAILVLDEVHERSMETDLIIILLKKLLSRYKDLKVVMMSATVDLSVFQNFFKGLTTCHIKGRTFPIEDFYLDHVLSKTNFQIEMNDEWITPKADSKFFQSGNINYDLIVSLVSKIHVDLKNESNDGSILIFLPGVAEINKCVKLLNQNFDSPSVVLPLHSALTPQEQHKVFETFPGKRKIVVSTNIAETSITINDCVVTIDSGRVKSMTYNSIDNTTKLIETFESKAEAKQRRGRAGRVSKGKSYKLYTEETYEFMLNSPIPEIKRINLDSLYLVVKSMGIKDVIAFLNTGMDPPPLNSLTKSEELLKCAGLIDEYDDLTELGSFISLLPIIDPKHGKLLIFSIIFGCADIGILTASILSVGSPFIRSVDSRDEVKNILSKTKHLGDLVSTVLIVEEYFKIKTSSEKRKFMNQNHLSFTKINEISSAKTQYLSILQDIGFLPLKYKEGDQRLNKNYKNDNLIKSIITGAFYPQVARVQLPDPKFFNTSSGAIQKDPEAAQTKYWIRNEEFISSLGKEDSNEASTEELPATRAFIHPSSVMFDTSSGTSTPQNIVPSDYKTDREDGLVDFGVLQQRQIDFTPQLKSAKNKAIKSPFVVYNSSSLTSKLFLRDVTPTSTLSTLLFGGPLSYDLNSVSSGKTSPGIVLDSWLPIKTWCKNAVLVKELRLLLDQVIKSKLENPEYSSSKSSDQNNEVLDLVNLVLNIDR</sequence>
<feature type="compositionally biased region" description="Polar residues" evidence="5">
    <location>
        <begin position="51"/>
        <end position="63"/>
    </location>
</feature>
<dbReference type="CDD" id="cd18791">
    <property type="entry name" value="SF2_C_RHA"/>
    <property type="match status" value="1"/>
</dbReference>
<dbReference type="FunCoup" id="K0KY86">
    <property type="interactions" value="985"/>
</dbReference>
<keyword evidence="1" id="KW-0547">Nucleotide-binding</keyword>
<dbReference type="PANTHER" id="PTHR18934">
    <property type="entry name" value="ATP-DEPENDENT RNA HELICASE"/>
    <property type="match status" value="1"/>
</dbReference>
<dbReference type="GO" id="GO:0003723">
    <property type="term" value="F:RNA binding"/>
    <property type="evidence" value="ECO:0007669"/>
    <property type="project" value="TreeGrafter"/>
</dbReference>
<feature type="region of interest" description="Disordered" evidence="5">
    <location>
        <begin position="1"/>
        <end position="66"/>
    </location>
</feature>
<evidence type="ECO:0000256" key="5">
    <source>
        <dbReference type="SAM" id="MobiDB-lite"/>
    </source>
</evidence>
<dbReference type="SMART" id="SM00847">
    <property type="entry name" value="HA2"/>
    <property type="match status" value="1"/>
</dbReference>
<dbReference type="Gene3D" id="3.10.110.10">
    <property type="entry name" value="Ubiquitin Conjugating Enzyme"/>
    <property type="match status" value="1"/>
</dbReference>
<dbReference type="STRING" id="1206466.K0KY86"/>
<dbReference type="Pfam" id="PF07717">
    <property type="entry name" value="OB_NTP_bind"/>
    <property type="match status" value="1"/>
</dbReference>
<dbReference type="InterPro" id="IPR011545">
    <property type="entry name" value="DEAD/DEAH_box_helicase_dom"/>
</dbReference>
<dbReference type="PROSITE" id="PS50908">
    <property type="entry name" value="RWD"/>
    <property type="match status" value="1"/>
</dbReference>
<feature type="region of interest" description="Disordered" evidence="5">
    <location>
        <begin position="529"/>
        <end position="551"/>
    </location>
</feature>
<dbReference type="InterPro" id="IPR016135">
    <property type="entry name" value="UBQ-conjugating_enzyme/RWD"/>
</dbReference>
<dbReference type="GO" id="GO:0005524">
    <property type="term" value="F:ATP binding"/>
    <property type="evidence" value="ECO:0007669"/>
    <property type="project" value="UniProtKB-KW"/>
</dbReference>
<feature type="domain" description="Helicase C-terminal" evidence="8">
    <location>
        <begin position="804"/>
        <end position="973"/>
    </location>
</feature>
<dbReference type="GO" id="GO:0008186">
    <property type="term" value="F:ATP-dependent activity, acting on RNA"/>
    <property type="evidence" value="ECO:0007669"/>
    <property type="project" value="UniProtKB-ARBA"/>
</dbReference>
<dbReference type="Pfam" id="PF21010">
    <property type="entry name" value="HA2_C"/>
    <property type="match status" value="1"/>
</dbReference>
<dbReference type="eggNOG" id="KOG0920">
    <property type="taxonomic scope" value="Eukaryota"/>
</dbReference>
<dbReference type="PROSITE" id="PS51192">
    <property type="entry name" value="HELICASE_ATP_BIND_1"/>
    <property type="match status" value="1"/>
</dbReference>
<dbReference type="InterPro" id="IPR011709">
    <property type="entry name" value="DEAD-box_helicase_OB_fold"/>
</dbReference>
<comment type="caution">
    <text evidence="9">The sequence shown here is derived from an EMBL/GenBank/DDBJ whole genome shotgun (WGS) entry which is preliminary data.</text>
</comment>
<feature type="compositionally biased region" description="Basic and acidic residues" evidence="5">
    <location>
        <begin position="20"/>
        <end position="29"/>
    </location>
</feature>